<dbReference type="Proteomes" id="UP000067683">
    <property type="component" value="Chromosome"/>
</dbReference>
<dbReference type="SUPFAM" id="SSF55729">
    <property type="entry name" value="Acyl-CoA N-acyltransferases (Nat)"/>
    <property type="match status" value="1"/>
</dbReference>
<organism evidence="2 3">
    <name type="scientific">Planococcus rifietoensis</name>
    <dbReference type="NCBI Taxonomy" id="200991"/>
    <lineage>
        <taxon>Bacteria</taxon>
        <taxon>Bacillati</taxon>
        <taxon>Bacillota</taxon>
        <taxon>Bacilli</taxon>
        <taxon>Bacillales</taxon>
        <taxon>Caryophanaceae</taxon>
        <taxon>Planococcus</taxon>
    </lineage>
</organism>
<dbReference type="GO" id="GO:0016747">
    <property type="term" value="F:acyltransferase activity, transferring groups other than amino-acyl groups"/>
    <property type="evidence" value="ECO:0007669"/>
    <property type="project" value="InterPro"/>
</dbReference>
<protein>
    <submittedName>
        <fullName evidence="2">Acetyltransferase</fullName>
    </submittedName>
</protein>
<gene>
    <name evidence="2" type="ORF">AUC31_01985</name>
</gene>
<dbReference type="STRING" id="200991.AUC31_01985"/>
<dbReference type="Pfam" id="PF00583">
    <property type="entry name" value="Acetyltransf_1"/>
    <property type="match status" value="1"/>
</dbReference>
<dbReference type="AlphaFoldDB" id="A0A0U2J6J7"/>
<name>A0A0U2J6J7_9BACL</name>
<dbReference type="InterPro" id="IPR050276">
    <property type="entry name" value="MshD_Acetyltransferase"/>
</dbReference>
<feature type="domain" description="N-acetyltransferase" evidence="1">
    <location>
        <begin position="1"/>
        <end position="146"/>
    </location>
</feature>
<dbReference type="InterPro" id="IPR000182">
    <property type="entry name" value="GNAT_dom"/>
</dbReference>
<dbReference type="PANTHER" id="PTHR43617">
    <property type="entry name" value="L-AMINO ACID N-ACETYLTRANSFERASE"/>
    <property type="match status" value="1"/>
</dbReference>
<evidence type="ECO:0000313" key="3">
    <source>
        <dbReference type="Proteomes" id="UP000067683"/>
    </source>
</evidence>
<evidence type="ECO:0000259" key="1">
    <source>
        <dbReference type="PROSITE" id="PS51186"/>
    </source>
</evidence>
<accession>A0A0U2J6J7</accession>
<dbReference type="Gene3D" id="3.40.630.30">
    <property type="match status" value="1"/>
</dbReference>
<dbReference type="KEGG" id="prt:AUC31_01985"/>
<keyword evidence="3" id="KW-1185">Reference proteome</keyword>
<sequence length="146" mass="16481">MNIRKADHSDLNAILSLSPQAIFDGTLGEVMPSSEKVESLVQPLLDKGGFYFIAEAKDEILGWVLVGTTKDQFTEKQIGFIYELYIRQQHRGKGHSKRLMNAAIEHFQKEGYAEVRLSAKAENPAVHMYENMGFTTRSVTMCLNLE</sequence>
<evidence type="ECO:0000313" key="2">
    <source>
        <dbReference type="EMBL" id="ALS74098.1"/>
    </source>
</evidence>
<reference evidence="2" key="1">
    <citation type="submission" date="2016-01" db="EMBL/GenBank/DDBJ databases">
        <title>Complete genome of Planococcus rifietoensis type strain M8.</title>
        <authorList>
            <person name="See-Too W.S."/>
        </authorList>
    </citation>
    <scope>NUCLEOTIDE SEQUENCE [LARGE SCALE GENOMIC DNA]</scope>
    <source>
        <strain evidence="2">M8</strain>
    </source>
</reference>
<dbReference type="EMBL" id="CP013659">
    <property type="protein sequence ID" value="ALS74098.1"/>
    <property type="molecule type" value="Genomic_DNA"/>
</dbReference>
<dbReference type="CDD" id="cd04301">
    <property type="entry name" value="NAT_SF"/>
    <property type="match status" value="1"/>
</dbReference>
<proteinExistence type="predicted"/>
<dbReference type="RefSeq" id="WP_058380806.1">
    <property type="nucleotide sequence ID" value="NZ_CP013659.2"/>
</dbReference>
<dbReference type="OrthoDB" id="156739at2"/>
<dbReference type="InterPro" id="IPR016181">
    <property type="entry name" value="Acyl_CoA_acyltransferase"/>
</dbReference>
<dbReference type="PROSITE" id="PS51186">
    <property type="entry name" value="GNAT"/>
    <property type="match status" value="1"/>
</dbReference>